<evidence type="ECO:0000256" key="1">
    <source>
        <dbReference type="SAM" id="MobiDB-lite"/>
    </source>
</evidence>
<gene>
    <name evidence="3" type="primary">LOC116493525</name>
</gene>
<dbReference type="InParanoid" id="A0A6J3DK05"/>
<keyword evidence="2" id="KW-1185">Reference proteome</keyword>
<feature type="region of interest" description="Disordered" evidence="1">
    <location>
        <begin position="305"/>
        <end position="333"/>
    </location>
</feature>
<feature type="compositionally biased region" description="Pro residues" evidence="1">
    <location>
        <begin position="195"/>
        <end position="206"/>
    </location>
</feature>
<organism evidence="2 3">
    <name type="scientific">Aythya fuligula</name>
    <name type="common">Tufted duck</name>
    <name type="synonym">Anas fuligula</name>
    <dbReference type="NCBI Taxonomy" id="219594"/>
    <lineage>
        <taxon>Eukaryota</taxon>
        <taxon>Metazoa</taxon>
        <taxon>Chordata</taxon>
        <taxon>Craniata</taxon>
        <taxon>Vertebrata</taxon>
        <taxon>Euteleostomi</taxon>
        <taxon>Archelosauria</taxon>
        <taxon>Archosauria</taxon>
        <taxon>Dinosauria</taxon>
        <taxon>Saurischia</taxon>
        <taxon>Theropoda</taxon>
        <taxon>Coelurosauria</taxon>
        <taxon>Aves</taxon>
        <taxon>Neognathae</taxon>
        <taxon>Galloanserae</taxon>
        <taxon>Anseriformes</taxon>
        <taxon>Anatidae</taxon>
        <taxon>Aythyinae</taxon>
        <taxon>Aythya</taxon>
    </lineage>
</organism>
<evidence type="ECO:0000313" key="3">
    <source>
        <dbReference type="RefSeq" id="XP_032050879.1"/>
    </source>
</evidence>
<accession>A0A6J3DK05</accession>
<feature type="compositionally biased region" description="Basic and acidic residues" evidence="1">
    <location>
        <begin position="149"/>
        <end position="169"/>
    </location>
</feature>
<dbReference type="GeneID" id="116493525"/>
<reference evidence="3" key="1">
    <citation type="submission" date="2025-08" db="UniProtKB">
        <authorList>
            <consortium name="RefSeq"/>
        </authorList>
    </citation>
    <scope>IDENTIFICATION</scope>
    <source>
        <tissue evidence="3">Lung</tissue>
    </source>
</reference>
<sequence>MRKPSYGTFPQRPIGQAAPWKALGSAGRAASPHSSEPHPTLPPHHLPEGLAEQLPPRPPPAPSPPTQLGGPPPGRARAPRETRAHGAEPSPSHRLRAGGPGPTAAPAPQQAAARRGRGRGRGPVPGPGRRPRPPRGGVPGRPAGPPALPDRKSWLGWALRREPRRRVPGEVELFFTSEEIDFHIRRSEASRVRSPPQPGPALPQLPPHRARPRGPDRSAESPRPRGGAERPGGEGAEPGRAAEFRPSSHGSIARSPRQPRSDMGLPRAGGLRQRDPAARLAPERHHRQRHCRVRELSGGIEVKGEAPARGLSVVRGRADPGWTLGAWPPDTQK</sequence>
<feature type="compositionally biased region" description="Basic and acidic residues" evidence="1">
    <location>
        <begin position="272"/>
        <end position="283"/>
    </location>
</feature>
<protein>
    <submittedName>
        <fullName evidence="3">Basic salivary proline-rich protein 1-like</fullName>
    </submittedName>
</protein>
<feature type="compositionally biased region" description="Low complexity" evidence="1">
    <location>
        <begin position="102"/>
        <end position="113"/>
    </location>
</feature>
<evidence type="ECO:0000313" key="2">
    <source>
        <dbReference type="Proteomes" id="UP000504639"/>
    </source>
</evidence>
<name>A0A6J3DK05_AYTFU</name>
<dbReference type="RefSeq" id="XP_032050879.1">
    <property type="nucleotide sequence ID" value="XM_032194988.1"/>
</dbReference>
<feature type="region of interest" description="Disordered" evidence="1">
    <location>
        <begin position="1"/>
        <end position="291"/>
    </location>
</feature>
<feature type="compositionally biased region" description="Basic and acidic residues" evidence="1">
    <location>
        <begin position="213"/>
        <end position="232"/>
    </location>
</feature>
<feature type="compositionally biased region" description="Basic and acidic residues" evidence="1">
    <location>
        <begin position="180"/>
        <end position="191"/>
    </location>
</feature>
<proteinExistence type="predicted"/>
<dbReference type="KEGG" id="aful:116493525"/>
<feature type="compositionally biased region" description="Pro residues" evidence="1">
    <location>
        <begin position="55"/>
        <end position="74"/>
    </location>
</feature>
<dbReference type="Proteomes" id="UP000504639">
    <property type="component" value="Chromosome 11"/>
</dbReference>
<dbReference type="AlphaFoldDB" id="A0A6J3DK05"/>